<dbReference type="EC" id="5.2.1.8" evidence="3 7"/>
<keyword evidence="6 7" id="KW-0413">Isomerase</keyword>
<evidence type="ECO:0000256" key="8">
    <source>
        <dbReference type="SAM" id="MobiDB-lite"/>
    </source>
</evidence>
<dbReference type="PANTHER" id="PTHR43811:SF19">
    <property type="entry name" value="39 KDA FK506-BINDING NUCLEAR PROTEIN"/>
    <property type="match status" value="1"/>
</dbReference>
<dbReference type="InterPro" id="IPR046357">
    <property type="entry name" value="PPIase_dom_sf"/>
</dbReference>
<feature type="domain" description="PPIase FKBP-type" evidence="10">
    <location>
        <begin position="153"/>
        <end position="240"/>
    </location>
</feature>
<dbReference type="GO" id="GO:0016020">
    <property type="term" value="C:membrane"/>
    <property type="evidence" value="ECO:0007669"/>
    <property type="project" value="InterPro"/>
</dbReference>
<dbReference type="Proteomes" id="UP000031623">
    <property type="component" value="Chromosome"/>
</dbReference>
<dbReference type="Pfam" id="PF00254">
    <property type="entry name" value="FKBP_C"/>
    <property type="match status" value="1"/>
</dbReference>
<evidence type="ECO:0000256" key="7">
    <source>
        <dbReference type="PROSITE-ProRule" id="PRU00277"/>
    </source>
</evidence>
<proteinExistence type="inferred from homology"/>
<feature type="chain" id="PRO_5001853316" description="peptidylprolyl isomerase" evidence="9">
    <location>
        <begin position="22"/>
        <end position="324"/>
    </location>
</feature>
<dbReference type="InterPro" id="IPR001179">
    <property type="entry name" value="PPIase_FKBP_dom"/>
</dbReference>
<feature type="compositionally biased region" description="Basic and acidic residues" evidence="8">
    <location>
        <begin position="282"/>
        <end position="296"/>
    </location>
</feature>
<evidence type="ECO:0000256" key="2">
    <source>
        <dbReference type="ARBA" id="ARBA00006577"/>
    </source>
</evidence>
<keyword evidence="5 7" id="KW-0697">Rotamase</keyword>
<dbReference type="InterPro" id="IPR036944">
    <property type="entry name" value="PPIase_FKBP_N_sf"/>
</dbReference>
<reference evidence="11 12" key="1">
    <citation type="journal article" date="2014" name="ISME J.">
        <title>Ecophysiology of Thioploca ingrica as revealed by the complete genome sequence supplemented with proteomic evidence.</title>
        <authorList>
            <person name="Kojima H."/>
            <person name="Ogura Y."/>
            <person name="Yamamoto N."/>
            <person name="Togashi T."/>
            <person name="Mori H."/>
            <person name="Watanabe T."/>
            <person name="Nemoto F."/>
            <person name="Kurokawa K."/>
            <person name="Hayashi T."/>
            <person name="Fukui M."/>
        </authorList>
    </citation>
    <scope>NUCLEOTIDE SEQUENCE [LARGE SCALE GENOMIC DNA]</scope>
</reference>
<evidence type="ECO:0000256" key="4">
    <source>
        <dbReference type="ARBA" id="ARBA00022729"/>
    </source>
</evidence>
<evidence type="ECO:0000256" key="5">
    <source>
        <dbReference type="ARBA" id="ARBA00023110"/>
    </source>
</evidence>
<gene>
    <name evidence="11" type="ORF">THII_2584</name>
</gene>
<name>A0A090BVH8_9GAMM</name>
<keyword evidence="12" id="KW-1185">Reference proteome</keyword>
<evidence type="ECO:0000256" key="9">
    <source>
        <dbReference type="SAM" id="SignalP"/>
    </source>
</evidence>
<dbReference type="Pfam" id="PF01346">
    <property type="entry name" value="FKBP_N"/>
    <property type="match status" value="1"/>
</dbReference>
<dbReference type="FunFam" id="3.10.50.40:FF:000045">
    <property type="entry name" value="Peptidyl-prolyl cis-trans isomerase"/>
    <property type="match status" value="1"/>
</dbReference>
<protein>
    <recommendedName>
        <fullName evidence="3 7">peptidylprolyl isomerase</fullName>
        <ecNumber evidence="3 7">5.2.1.8</ecNumber>
    </recommendedName>
</protein>
<feature type="compositionally biased region" description="Polar residues" evidence="8">
    <location>
        <begin position="266"/>
        <end position="277"/>
    </location>
</feature>
<feature type="signal peptide" evidence="9">
    <location>
        <begin position="1"/>
        <end position="21"/>
    </location>
</feature>
<dbReference type="AlphaFoldDB" id="A0A090BVH8"/>
<dbReference type="EMBL" id="AP014633">
    <property type="protein sequence ID" value="BAP56881.1"/>
    <property type="molecule type" value="Genomic_DNA"/>
</dbReference>
<dbReference type="PRINTS" id="PR01730">
    <property type="entry name" value="INFPOTNTIATR"/>
</dbReference>
<comment type="similarity">
    <text evidence="2">Belongs to the FKBP-type PPIase family.</text>
</comment>
<feature type="compositionally biased region" description="Basic and acidic residues" evidence="8">
    <location>
        <begin position="244"/>
        <end position="265"/>
    </location>
</feature>
<dbReference type="KEGG" id="tig:THII_2584"/>
<dbReference type="InterPro" id="IPR008104">
    <property type="entry name" value="INFPOTNTIATR"/>
</dbReference>
<sequence length="324" mass="35150">MKIRYILFTVGLITTPLITFAAEETVAQPQEQPAALSSQQDKLSYSFGQNIGNSLKQQKIELNLDLLMKGIQDAIADKKSLLTPEEMANVLKEFQKERFAKLAEERKALAETNLKEGETFLTANKAKEGVITLPSGLQYKVITQGTGKTPKATDQVTTHYRGTLIDGTEFDSSYKRGKPASFAVNQVIPGWTEALQLMKEGDKWQLVVPAKLGYGDRGVPGGKIGPNATLIFDIELISVNPVEEDKASAKEGADSQSTTDKESNSQKESTSQAQPKGTPSPAEEKNSTPAEDKTKESSSQQQSSPEETSAEKSQPEPSAAQPSK</sequence>
<dbReference type="GO" id="GO:0003755">
    <property type="term" value="F:peptidyl-prolyl cis-trans isomerase activity"/>
    <property type="evidence" value="ECO:0007669"/>
    <property type="project" value="UniProtKB-KW"/>
</dbReference>
<dbReference type="SUPFAM" id="SSF54534">
    <property type="entry name" value="FKBP-like"/>
    <property type="match status" value="1"/>
</dbReference>
<dbReference type="Gene3D" id="1.10.287.460">
    <property type="entry name" value="Peptidyl-prolyl cis-trans isomerase, FKBP-type, N-terminal domain"/>
    <property type="match status" value="1"/>
</dbReference>
<dbReference type="Gene3D" id="3.10.50.40">
    <property type="match status" value="1"/>
</dbReference>
<organism evidence="11 12">
    <name type="scientific">Thioploca ingrica</name>
    <dbReference type="NCBI Taxonomy" id="40754"/>
    <lineage>
        <taxon>Bacteria</taxon>
        <taxon>Pseudomonadati</taxon>
        <taxon>Pseudomonadota</taxon>
        <taxon>Gammaproteobacteria</taxon>
        <taxon>Thiotrichales</taxon>
        <taxon>Thiotrichaceae</taxon>
        <taxon>Thioploca</taxon>
    </lineage>
</organism>
<evidence type="ECO:0000313" key="11">
    <source>
        <dbReference type="EMBL" id="BAP56881.1"/>
    </source>
</evidence>
<dbReference type="STRING" id="40754.THII_2584"/>
<dbReference type="OrthoDB" id="9814548at2"/>
<evidence type="ECO:0000313" key="12">
    <source>
        <dbReference type="Proteomes" id="UP000031623"/>
    </source>
</evidence>
<keyword evidence="4 9" id="KW-0732">Signal</keyword>
<evidence type="ECO:0000259" key="10">
    <source>
        <dbReference type="PROSITE" id="PS50059"/>
    </source>
</evidence>
<dbReference type="HOGENOM" id="CLU_013615_0_2_6"/>
<dbReference type="PANTHER" id="PTHR43811">
    <property type="entry name" value="FKBP-TYPE PEPTIDYL-PROLYL CIS-TRANS ISOMERASE FKPA"/>
    <property type="match status" value="1"/>
</dbReference>
<dbReference type="GO" id="GO:0006457">
    <property type="term" value="P:protein folding"/>
    <property type="evidence" value="ECO:0007669"/>
    <property type="project" value="InterPro"/>
</dbReference>
<evidence type="ECO:0000256" key="6">
    <source>
        <dbReference type="ARBA" id="ARBA00023235"/>
    </source>
</evidence>
<feature type="region of interest" description="Disordered" evidence="8">
    <location>
        <begin position="244"/>
        <end position="324"/>
    </location>
</feature>
<evidence type="ECO:0000256" key="1">
    <source>
        <dbReference type="ARBA" id="ARBA00000971"/>
    </source>
</evidence>
<dbReference type="PROSITE" id="PS50059">
    <property type="entry name" value="FKBP_PPIASE"/>
    <property type="match status" value="1"/>
</dbReference>
<feature type="compositionally biased region" description="Polar residues" evidence="8">
    <location>
        <begin position="315"/>
        <end position="324"/>
    </location>
</feature>
<accession>A0A090BVH8</accession>
<comment type="catalytic activity">
    <reaction evidence="1 7">
        <text>[protein]-peptidylproline (omega=180) = [protein]-peptidylproline (omega=0)</text>
        <dbReference type="Rhea" id="RHEA:16237"/>
        <dbReference type="Rhea" id="RHEA-COMP:10747"/>
        <dbReference type="Rhea" id="RHEA-COMP:10748"/>
        <dbReference type="ChEBI" id="CHEBI:83833"/>
        <dbReference type="ChEBI" id="CHEBI:83834"/>
        <dbReference type="EC" id="5.2.1.8"/>
    </reaction>
</comment>
<evidence type="ECO:0000256" key="3">
    <source>
        <dbReference type="ARBA" id="ARBA00013194"/>
    </source>
</evidence>
<dbReference type="InterPro" id="IPR000774">
    <property type="entry name" value="PPIase_FKBP_N"/>
</dbReference>